<dbReference type="AlphaFoldDB" id="A0ABC9CZU7"/>
<evidence type="ECO:0000256" key="1">
    <source>
        <dbReference type="SAM" id="Phobius"/>
    </source>
</evidence>
<organism evidence="3 4">
    <name type="scientific">Urochloa decumbens</name>
    <dbReference type="NCBI Taxonomy" id="240449"/>
    <lineage>
        <taxon>Eukaryota</taxon>
        <taxon>Viridiplantae</taxon>
        <taxon>Streptophyta</taxon>
        <taxon>Embryophyta</taxon>
        <taxon>Tracheophyta</taxon>
        <taxon>Spermatophyta</taxon>
        <taxon>Magnoliopsida</taxon>
        <taxon>Liliopsida</taxon>
        <taxon>Poales</taxon>
        <taxon>Poaceae</taxon>
        <taxon>PACMAD clade</taxon>
        <taxon>Panicoideae</taxon>
        <taxon>Panicodae</taxon>
        <taxon>Paniceae</taxon>
        <taxon>Melinidinae</taxon>
        <taxon>Urochloa</taxon>
    </lineage>
</organism>
<keyword evidence="4" id="KW-1185">Reference proteome</keyword>
<evidence type="ECO:0000259" key="2">
    <source>
        <dbReference type="Pfam" id="PF13968"/>
    </source>
</evidence>
<feature type="transmembrane region" description="Helical" evidence="1">
    <location>
        <begin position="135"/>
        <end position="153"/>
    </location>
</feature>
<reference evidence="3" key="1">
    <citation type="submission" date="2024-10" db="EMBL/GenBank/DDBJ databases">
        <authorList>
            <person name="Ryan C."/>
        </authorList>
    </citation>
    <scope>NUCLEOTIDE SEQUENCE [LARGE SCALE GENOMIC DNA]</scope>
</reference>
<evidence type="ECO:0000313" key="3">
    <source>
        <dbReference type="EMBL" id="CAL5028903.1"/>
    </source>
</evidence>
<dbReference type="EMBL" id="OZ075140">
    <property type="protein sequence ID" value="CAL5028903.1"/>
    <property type="molecule type" value="Genomic_DNA"/>
</dbReference>
<proteinExistence type="predicted"/>
<dbReference type="InterPro" id="IPR025315">
    <property type="entry name" value="DUF4220"/>
</dbReference>
<feature type="transmembrane region" description="Helical" evidence="1">
    <location>
        <begin position="14"/>
        <end position="33"/>
    </location>
</feature>
<feature type="transmembrane region" description="Helical" evidence="1">
    <location>
        <begin position="292"/>
        <end position="311"/>
    </location>
</feature>
<keyword evidence="1" id="KW-1133">Transmembrane helix</keyword>
<dbReference type="Proteomes" id="UP001497457">
    <property type="component" value="Chromosome 30rd"/>
</dbReference>
<accession>A0ABC9CZU7</accession>
<protein>
    <recommendedName>
        <fullName evidence="2">DUF4220 domain-containing protein</fullName>
    </recommendedName>
</protein>
<feature type="transmembrane region" description="Helical" evidence="1">
    <location>
        <begin position="45"/>
        <end position="65"/>
    </location>
</feature>
<sequence>MQGAETVSNAWKQWGLQALVLLSFTLQVTLLVLAEFRRRMDSGVLRFFVWSAYMLADATAIYVLGHLSVTSSSPEHELMAFWAPFLVLHLGGQDNITAYAVEDNQLWLRHLQTFTLQVAAAAYILYESSILNSRSLLLPAAIVMFVVGVLKYGERVWALKCAGSSPSGSNYRSFDMSTASAVGALPSPQDRDTEAFLLIAHMLLAAPTDLLKRPSTFVDVQCGTSAIPGKDLYKVSEMQISLMHNVFYTKVEVTHSWYGLYIRVVSSLGTVAALLLFHLMGGGKDGYNRVDVAITYVLLVGAVVLEITSALRAMFSSWTFVVVDRRAEGGNIWHFLACIVASLRRLIHAADWWRYWSGSMGQHNLLRLCARSWASKRSKVARWMGIEDPWNTIVYSWSIPVLACIKQLVVDQVLKSEGISKSSPYHIHNSRGRAVIESKELYKELEWSIDIDLDESILVWHIATDLCTSTDTRSKQRRTQS</sequence>
<dbReference type="Pfam" id="PF13968">
    <property type="entry name" value="DUF4220"/>
    <property type="match status" value="1"/>
</dbReference>
<dbReference type="PANTHER" id="PTHR31325">
    <property type="entry name" value="OS01G0798800 PROTEIN-RELATED"/>
    <property type="match status" value="1"/>
</dbReference>
<feature type="domain" description="DUF4220" evidence="2">
    <location>
        <begin position="50"/>
        <end position="367"/>
    </location>
</feature>
<feature type="transmembrane region" description="Helical" evidence="1">
    <location>
        <begin position="260"/>
        <end position="280"/>
    </location>
</feature>
<evidence type="ECO:0000313" key="4">
    <source>
        <dbReference type="Proteomes" id="UP001497457"/>
    </source>
</evidence>
<keyword evidence="1" id="KW-0472">Membrane</keyword>
<keyword evidence="1" id="KW-0812">Transmembrane</keyword>
<gene>
    <name evidence="3" type="ORF">URODEC1_LOCUS80095</name>
</gene>
<name>A0ABC9CZU7_9POAL</name>